<dbReference type="InterPro" id="IPR058068">
    <property type="entry name" value="LIC_13387-like"/>
</dbReference>
<feature type="transmembrane region" description="Helical" evidence="1">
    <location>
        <begin position="55"/>
        <end position="79"/>
    </location>
</feature>
<evidence type="ECO:0000313" key="2">
    <source>
        <dbReference type="EMBL" id="CAB9495190.1"/>
    </source>
</evidence>
<dbReference type="Proteomes" id="UP000509458">
    <property type="component" value="Chromosome"/>
</dbReference>
<keyword evidence="1" id="KW-0472">Membrane</keyword>
<sequence length="133" mass="15475">METVLCILAALIIGSLGLIHLLYTLLGNKFAPADTLLKERMKDERLNITKETSCWLAWIGFNTSHSLGLLFFSAIYIYLILYDFDFVRNSIFLSLMPVFFTFIYLVLAKVYWFRIPFWGFMTSFILFTVSTLL</sequence>
<keyword evidence="1" id="KW-1133">Transmembrane helix</keyword>
<feature type="transmembrane region" description="Helical" evidence="1">
    <location>
        <begin position="91"/>
        <end position="107"/>
    </location>
</feature>
<gene>
    <name evidence="2" type="ORF">ALFOR1_40589</name>
</gene>
<organism evidence="2 3">
    <name type="scientific">Alteromonas macleodii</name>
    <name type="common">Pseudoalteromonas macleodii</name>
    <dbReference type="NCBI Taxonomy" id="28108"/>
    <lineage>
        <taxon>Bacteria</taxon>
        <taxon>Pseudomonadati</taxon>
        <taxon>Pseudomonadota</taxon>
        <taxon>Gammaproteobacteria</taxon>
        <taxon>Alteromonadales</taxon>
        <taxon>Alteromonadaceae</taxon>
        <taxon>Alteromonas/Salinimonas group</taxon>
        <taxon>Alteromonas</taxon>
    </lineage>
</organism>
<keyword evidence="1" id="KW-0812">Transmembrane</keyword>
<evidence type="ECO:0000313" key="3">
    <source>
        <dbReference type="Proteomes" id="UP000509458"/>
    </source>
</evidence>
<proteinExistence type="predicted"/>
<evidence type="ECO:0000256" key="1">
    <source>
        <dbReference type="SAM" id="Phobius"/>
    </source>
</evidence>
<protein>
    <submittedName>
        <fullName evidence="2">Uncharacterized protein</fullName>
    </submittedName>
</protein>
<name>A0A6T9Y332_ALTMA</name>
<accession>A0A6T9Y332</accession>
<dbReference type="NCBIfam" id="NF047765">
    <property type="entry name" value="LIC_13387_fam"/>
    <property type="match status" value="1"/>
</dbReference>
<dbReference type="EMBL" id="LR812090">
    <property type="protein sequence ID" value="CAB9495190.1"/>
    <property type="molecule type" value="Genomic_DNA"/>
</dbReference>
<reference evidence="2 3" key="1">
    <citation type="submission" date="2020-06" db="EMBL/GenBank/DDBJ databases">
        <authorList>
            <person name="Duchaud E."/>
        </authorList>
    </citation>
    <scope>NUCLEOTIDE SEQUENCE [LARGE SCALE GENOMIC DNA]</scope>
    <source>
        <strain evidence="2">Alteromonas fortis</strain>
    </source>
</reference>
<feature type="transmembrane region" description="Helical" evidence="1">
    <location>
        <begin position="113"/>
        <end position="132"/>
    </location>
</feature>
<dbReference type="AlphaFoldDB" id="A0A6T9Y332"/>
<dbReference type="RefSeq" id="WP_179984441.1">
    <property type="nucleotide sequence ID" value="NZ_LR812090.1"/>
</dbReference>